<gene>
    <name evidence="2" type="ORF">LA76x_3650</name>
</gene>
<protein>
    <submittedName>
        <fullName evidence="2">Uncharacterized protein</fullName>
    </submittedName>
</protein>
<keyword evidence="3" id="KW-1185">Reference proteome</keyword>
<evidence type="ECO:0000313" key="3">
    <source>
        <dbReference type="Proteomes" id="UP000060787"/>
    </source>
</evidence>
<name>A0A0S2FDZ6_LYSAN</name>
<accession>A0A0S2FDZ6</accession>
<organism evidence="2 3">
    <name type="scientific">Lysobacter antibioticus</name>
    <dbReference type="NCBI Taxonomy" id="84531"/>
    <lineage>
        <taxon>Bacteria</taxon>
        <taxon>Pseudomonadati</taxon>
        <taxon>Pseudomonadota</taxon>
        <taxon>Gammaproteobacteria</taxon>
        <taxon>Lysobacterales</taxon>
        <taxon>Lysobacteraceae</taxon>
        <taxon>Lysobacter</taxon>
    </lineage>
</organism>
<feature type="region of interest" description="Disordered" evidence="1">
    <location>
        <begin position="1"/>
        <end position="23"/>
    </location>
</feature>
<evidence type="ECO:0000313" key="2">
    <source>
        <dbReference type="EMBL" id="ALN81772.1"/>
    </source>
</evidence>
<dbReference type="KEGG" id="lab:LA76x_3650"/>
<evidence type="ECO:0000256" key="1">
    <source>
        <dbReference type="SAM" id="MobiDB-lite"/>
    </source>
</evidence>
<dbReference type="EMBL" id="CP011129">
    <property type="protein sequence ID" value="ALN81772.1"/>
    <property type="molecule type" value="Genomic_DNA"/>
</dbReference>
<dbReference type="Proteomes" id="UP000060787">
    <property type="component" value="Chromosome"/>
</dbReference>
<sequence>MFGCAQQRPVQQQPVQQQQSVRQPVRHQSVFDLFVGLGD</sequence>
<reference evidence="2" key="1">
    <citation type="journal article" date="2015" name="BMC Genomics">
        <title>Comparative genomics and metabolic profiling of the genus Lysobacter.</title>
        <authorList>
            <person name="de Bruijn I."/>
            <person name="Cheng X."/>
            <person name="de Jager V."/>
            <person name="Exposito R.G."/>
            <person name="Watrous J."/>
            <person name="Patel N."/>
            <person name="Postma J."/>
            <person name="Dorrestein P.C."/>
            <person name="Kobayashi D."/>
            <person name="Raaijmakers J.M."/>
        </authorList>
    </citation>
    <scope>NUCLEOTIDE SEQUENCE [LARGE SCALE GENOMIC DNA]</scope>
    <source>
        <strain evidence="2">76</strain>
    </source>
</reference>
<dbReference type="AlphaFoldDB" id="A0A0S2FDZ6"/>
<dbReference type="PATRIC" id="fig|84531.8.peg.3667"/>
<proteinExistence type="predicted"/>